<comment type="caution">
    <text evidence="2">The sequence shown here is derived from an EMBL/GenBank/DDBJ whole genome shotgun (WGS) entry which is preliminary data.</text>
</comment>
<dbReference type="InterPro" id="IPR014710">
    <property type="entry name" value="RmlC-like_jellyroll"/>
</dbReference>
<name>A0ABW4R253_9BACT</name>
<dbReference type="CDD" id="cd00038">
    <property type="entry name" value="CAP_ED"/>
    <property type="match status" value="1"/>
</dbReference>
<organism evidence="2 3">
    <name type="scientific">Hymenobacter bucti</name>
    <dbReference type="NCBI Taxonomy" id="1844114"/>
    <lineage>
        <taxon>Bacteria</taxon>
        <taxon>Pseudomonadati</taxon>
        <taxon>Bacteroidota</taxon>
        <taxon>Cytophagia</taxon>
        <taxon>Cytophagales</taxon>
        <taxon>Hymenobacteraceae</taxon>
        <taxon>Hymenobacter</taxon>
    </lineage>
</organism>
<keyword evidence="3" id="KW-1185">Reference proteome</keyword>
<dbReference type="Pfam" id="PF00027">
    <property type="entry name" value="cNMP_binding"/>
    <property type="match status" value="1"/>
</dbReference>
<evidence type="ECO:0000313" key="2">
    <source>
        <dbReference type="EMBL" id="MFD1875661.1"/>
    </source>
</evidence>
<dbReference type="Gene3D" id="2.60.120.10">
    <property type="entry name" value="Jelly Rolls"/>
    <property type="match status" value="1"/>
</dbReference>
<dbReference type="SUPFAM" id="SSF51206">
    <property type="entry name" value="cAMP-binding domain-like"/>
    <property type="match status" value="1"/>
</dbReference>
<dbReference type="RefSeq" id="WP_382318583.1">
    <property type="nucleotide sequence ID" value="NZ_JBHUFD010000019.1"/>
</dbReference>
<feature type="domain" description="Cyclic nucleotide-binding" evidence="1">
    <location>
        <begin position="29"/>
        <end position="116"/>
    </location>
</feature>
<gene>
    <name evidence="2" type="ORF">ACFSDX_24730</name>
</gene>
<dbReference type="InterPro" id="IPR000595">
    <property type="entry name" value="cNMP-bd_dom"/>
</dbReference>
<dbReference type="EMBL" id="JBHUFD010000019">
    <property type="protein sequence ID" value="MFD1875661.1"/>
    <property type="molecule type" value="Genomic_DNA"/>
</dbReference>
<proteinExistence type="predicted"/>
<evidence type="ECO:0000259" key="1">
    <source>
        <dbReference type="Pfam" id="PF00027"/>
    </source>
</evidence>
<accession>A0ABW4R253</accession>
<protein>
    <submittedName>
        <fullName evidence="2">Crp/Fnr family transcriptional regulator</fullName>
    </submittedName>
</protein>
<evidence type="ECO:0000313" key="3">
    <source>
        <dbReference type="Proteomes" id="UP001597197"/>
    </source>
</evidence>
<sequence>MNEFLAYLWQFGRLTPHQQEVVAQKATRVTLRKSDYFVEAGAVAQRVGFVEAGVLRVYSSTEQGEERTRYFIEEGHLILDVRAPGAPHPEAPCLVQAVTACRLVVFTAQQWQTFFQLIPGWETIVHKIIAQAMREKMARVLPMVGQDAAARYTSFLTNYPQLANRVPLTYLASYLGITPSSLSRVRKHIR</sequence>
<reference evidence="3" key="1">
    <citation type="journal article" date="2019" name="Int. J. Syst. Evol. Microbiol.">
        <title>The Global Catalogue of Microorganisms (GCM) 10K type strain sequencing project: providing services to taxonomists for standard genome sequencing and annotation.</title>
        <authorList>
            <consortium name="The Broad Institute Genomics Platform"/>
            <consortium name="The Broad Institute Genome Sequencing Center for Infectious Disease"/>
            <person name="Wu L."/>
            <person name="Ma J."/>
        </authorList>
    </citation>
    <scope>NUCLEOTIDE SEQUENCE [LARGE SCALE GENOMIC DNA]</scope>
    <source>
        <strain evidence="3">CGMCC 1.15795</strain>
    </source>
</reference>
<dbReference type="InterPro" id="IPR018490">
    <property type="entry name" value="cNMP-bd_dom_sf"/>
</dbReference>
<dbReference type="Proteomes" id="UP001597197">
    <property type="component" value="Unassembled WGS sequence"/>
</dbReference>